<protein>
    <submittedName>
        <fullName evidence="2">Uncharacterized protein</fullName>
    </submittedName>
</protein>
<feature type="compositionally biased region" description="Polar residues" evidence="1">
    <location>
        <begin position="48"/>
        <end position="58"/>
    </location>
</feature>
<dbReference type="Proteomes" id="UP001497482">
    <property type="component" value="Chromosome 13"/>
</dbReference>
<reference evidence="2 3" key="1">
    <citation type="submission" date="2024-04" db="EMBL/GenBank/DDBJ databases">
        <authorList>
            <person name="Waldvogel A.-M."/>
            <person name="Schoenle A."/>
        </authorList>
    </citation>
    <scope>NUCLEOTIDE SEQUENCE [LARGE SCALE GENOMIC DNA]</scope>
</reference>
<evidence type="ECO:0000313" key="2">
    <source>
        <dbReference type="EMBL" id="CAL1578567.1"/>
    </source>
</evidence>
<evidence type="ECO:0000313" key="3">
    <source>
        <dbReference type="Proteomes" id="UP001497482"/>
    </source>
</evidence>
<keyword evidence="3" id="KW-1185">Reference proteome</keyword>
<accession>A0AAV2JLZ9</accession>
<sequence length="183" mass="19728">MPRSDARPRARGPGHETPAIRLPPPHQADKAETNNPKARRTGGEAATALNTMGSSNFVYDQETKHKATPAQSHARQRHAQGSAPEAITPRRTASNPKNRRTDPRRSHRHPKRPMAATARRTHGGQHPGQHHPNRTPTIPTAGPRLTRLSGQQAQGGTAAVGSMVPCGQTIVQVGPLWTIAGVW</sequence>
<name>A0AAV2JLZ9_KNICA</name>
<dbReference type="AlphaFoldDB" id="A0AAV2JLZ9"/>
<dbReference type="EMBL" id="OZ035835">
    <property type="protein sequence ID" value="CAL1578567.1"/>
    <property type="molecule type" value="Genomic_DNA"/>
</dbReference>
<gene>
    <name evidence="2" type="ORF">KC01_LOCUS9693</name>
</gene>
<feature type="compositionally biased region" description="Basic residues" evidence="1">
    <location>
        <begin position="119"/>
        <end position="133"/>
    </location>
</feature>
<proteinExistence type="predicted"/>
<evidence type="ECO:0000256" key="1">
    <source>
        <dbReference type="SAM" id="MobiDB-lite"/>
    </source>
</evidence>
<feature type="region of interest" description="Disordered" evidence="1">
    <location>
        <begin position="1"/>
        <end position="140"/>
    </location>
</feature>
<organism evidence="2 3">
    <name type="scientific">Knipowitschia caucasica</name>
    <name type="common">Caucasian dwarf goby</name>
    <name type="synonym">Pomatoschistus caucasicus</name>
    <dbReference type="NCBI Taxonomy" id="637954"/>
    <lineage>
        <taxon>Eukaryota</taxon>
        <taxon>Metazoa</taxon>
        <taxon>Chordata</taxon>
        <taxon>Craniata</taxon>
        <taxon>Vertebrata</taxon>
        <taxon>Euteleostomi</taxon>
        <taxon>Actinopterygii</taxon>
        <taxon>Neopterygii</taxon>
        <taxon>Teleostei</taxon>
        <taxon>Neoteleostei</taxon>
        <taxon>Acanthomorphata</taxon>
        <taxon>Gobiaria</taxon>
        <taxon>Gobiiformes</taxon>
        <taxon>Gobioidei</taxon>
        <taxon>Gobiidae</taxon>
        <taxon>Gobiinae</taxon>
        <taxon>Knipowitschia</taxon>
    </lineage>
</organism>